<dbReference type="EMBL" id="JAACYS010000070">
    <property type="protein sequence ID" value="NCU18630.1"/>
    <property type="molecule type" value="Genomic_DNA"/>
</dbReference>
<evidence type="ECO:0000313" key="1">
    <source>
        <dbReference type="EMBL" id="NCU18630.1"/>
    </source>
</evidence>
<reference evidence="1 2" key="1">
    <citation type="submission" date="2020-01" db="EMBL/GenBank/DDBJ databases">
        <title>A novel Bacillus sp. from Pasinler.</title>
        <authorList>
            <person name="Adiguzel A."/>
            <person name="Ay H."/>
            <person name="Baltaci M.O."/>
        </authorList>
    </citation>
    <scope>NUCLEOTIDE SEQUENCE [LARGE SCALE GENOMIC DNA]</scope>
    <source>
        <strain evidence="1 2">P1</strain>
    </source>
</reference>
<keyword evidence="2" id="KW-1185">Reference proteome</keyword>
<protein>
    <submittedName>
        <fullName evidence="1">Post-transcriptional regulator</fullName>
    </submittedName>
</protein>
<proteinExistence type="predicted"/>
<dbReference type="InterPro" id="IPR025716">
    <property type="entry name" value="Post-transcriptional_regulator"/>
</dbReference>
<dbReference type="Pfam" id="PF13797">
    <property type="entry name" value="Post_transc_reg"/>
    <property type="match status" value="1"/>
</dbReference>
<sequence length="101" mass="12305">MEHPYNKFRSELEIVLRSKIDEFALYNYYEMTTDRLWEFLLTRKWRKPKDDIHLYELVSDILSLKVSDFMTFQTVEHLKGPDWFSEEGMEDLLALLKPKKN</sequence>
<comment type="caution">
    <text evidence="1">The sequence shown here is derived from an EMBL/GenBank/DDBJ whole genome shotgun (WGS) entry which is preliminary data.</text>
</comment>
<accession>A0ABX0A8T1</accession>
<organism evidence="1 2">
    <name type="scientific">Pallidibacillus pasinlerensis</name>
    <dbReference type="NCBI Taxonomy" id="2703818"/>
    <lineage>
        <taxon>Bacteria</taxon>
        <taxon>Bacillati</taxon>
        <taxon>Bacillota</taxon>
        <taxon>Bacilli</taxon>
        <taxon>Bacillales</taxon>
        <taxon>Bacillaceae</taxon>
        <taxon>Pallidibacillus</taxon>
    </lineage>
</organism>
<dbReference type="Proteomes" id="UP000743899">
    <property type="component" value="Unassembled WGS sequence"/>
</dbReference>
<evidence type="ECO:0000313" key="2">
    <source>
        <dbReference type="Proteomes" id="UP000743899"/>
    </source>
</evidence>
<dbReference type="RefSeq" id="WP_161921460.1">
    <property type="nucleotide sequence ID" value="NZ_JAACYS010000070.1"/>
</dbReference>
<gene>
    <name evidence="1" type="ORF">GW534_13035</name>
</gene>
<name>A0ABX0A8T1_9BACI</name>